<proteinExistence type="predicted"/>
<organism evidence="1 2">
    <name type="scientific">Pan troglodytes</name>
    <name type="common">Chimpanzee</name>
    <dbReference type="NCBI Taxonomy" id="9598"/>
    <lineage>
        <taxon>Eukaryota</taxon>
        <taxon>Metazoa</taxon>
        <taxon>Chordata</taxon>
        <taxon>Craniata</taxon>
        <taxon>Vertebrata</taxon>
        <taxon>Euteleostomi</taxon>
        <taxon>Mammalia</taxon>
        <taxon>Eutheria</taxon>
        <taxon>Euarchontoglires</taxon>
        <taxon>Primates</taxon>
        <taxon>Haplorrhini</taxon>
        <taxon>Catarrhini</taxon>
        <taxon>Hominidae</taxon>
        <taxon>Pan</taxon>
    </lineage>
</organism>
<reference evidence="1 2" key="1">
    <citation type="submission" date="2017-12" db="EMBL/GenBank/DDBJ databases">
        <title>High-resolution comparative analysis of great ape genomes.</title>
        <authorList>
            <person name="Pollen A."/>
            <person name="Hastie A."/>
            <person name="Hormozdiari F."/>
            <person name="Dougherty M."/>
            <person name="Liu R."/>
            <person name="Chaisson M."/>
            <person name="Hoppe E."/>
            <person name="Hill C."/>
            <person name="Pang A."/>
            <person name="Hillier L."/>
            <person name="Baker C."/>
            <person name="Armstrong J."/>
            <person name="Shendure J."/>
            <person name="Paten B."/>
            <person name="Wilson R."/>
            <person name="Chao H."/>
            <person name="Schneider V."/>
            <person name="Ventura M."/>
            <person name="Kronenberg Z."/>
            <person name="Murali S."/>
            <person name="Gordon D."/>
            <person name="Cantsilieris S."/>
            <person name="Munson K."/>
            <person name="Nelson B."/>
            <person name="Raja A."/>
            <person name="Underwood J."/>
            <person name="Diekhans M."/>
            <person name="Fiddes I."/>
            <person name="Haussler D."/>
            <person name="Eichler E."/>
        </authorList>
    </citation>
    <scope>NUCLEOTIDE SEQUENCE [LARGE SCALE GENOMIC DNA]</scope>
    <source>
        <strain evidence="1">Yerkes chimp pedigree #C0471</strain>
    </source>
</reference>
<dbReference type="AlphaFoldDB" id="A0A2J8Q538"/>
<evidence type="ECO:0000313" key="2">
    <source>
        <dbReference type="Proteomes" id="UP000236370"/>
    </source>
</evidence>
<evidence type="ECO:0000313" key="1">
    <source>
        <dbReference type="EMBL" id="PNI91370.1"/>
    </source>
</evidence>
<feature type="non-terminal residue" evidence="1">
    <location>
        <position position="1"/>
    </location>
</feature>
<comment type="caution">
    <text evidence="1">The sequence shown here is derived from an EMBL/GenBank/DDBJ whole genome shotgun (WGS) entry which is preliminary data.</text>
</comment>
<dbReference type="Proteomes" id="UP000236370">
    <property type="component" value="Unassembled WGS sequence"/>
</dbReference>
<sequence>QGVSLLPQQSHGRVLVCSPLNLGSPWMEGSLSLPFFFSLFL</sequence>
<name>A0A2J8Q538_PANTR</name>
<gene>
    <name evidence="1" type="ORF">CK820_G0043529</name>
</gene>
<accession>A0A2J8Q538</accession>
<protein>
    <submittedName>
        <fullName evidence="1">SRRM2 isoform 3</fullName>
    </submittedName>
</protein>
<dbReference type="EMBL" id="NBAG03000078">
    <property type="protein sequence ID" value="PNI91370.1"/>
    <property type="molecule type" value="Genomic_DNA"/>
</dbReference>